<accession>A0ABU7L2M4</accession>
<proteinExistence type="predicted"/>
<reference evidence="1 2" key="1">
    <citation type="submission" date="2023-07" db="EMBL/GenBank/DDBJ databases">
        <authorList>
            <person name="Girao M."/>
            <person name="Carvalho M.F."/>
        </authorList>
    </citation>
    <scope>NUCLEOTIDE SEQUENCE [LARGE SCALE GENOMIC DNA]</scope>
    <source>
        <strain evidence="1 2">66/93</strain>
    </source>
</reference>
<dbReference type="EMBL" id="JAUUCC010000189">
    <property type="protein sequence ID" value="MEE2055514.1"/>
    <property type="molecule type" value="Genomic_DNA"/>
</dbReference>
<protein>
    <submittedName>
        <fullName evidence="1">Uncharacterized protein</fullName>
    </submittedName>
</protein>
<dbReference type="RefSeq" id="WP_330162266.1">
    <property type="nucleotide sequence ID" value="NZ_BAAAJA010000008.1"/>
</dbReference>
<evidence type="ECO:0000313" key="2">
    <source>
        <dbReference type="Proteomes" id="UP001348641"/>
    </source>
</evidence>
<name>A0ABU7L2M4_9ACTN</name>
<comment type="caution">
    <text evidence="1">The sequence shown here is derived from an EMBL/GenBank/DDBJ whole genome shotgun (WGS) entry which is preliminary data.</text>
</comment>
<evidence type="ECO:0000313" key="1">
    <source>
        <dbReference type="EMBL" id="MEE2055514.1"/>
    </source>
</evidence>
<dbReference type="Proteomes" id="UP001348641">
    <property type="component" value="Unassembled WGS sequence"/>
</dbReference>
<sequence length="125" mass="12687">MRITVTGVDDAPTVRFRCAAGAATGRWAGPAPPVPGEHDVELDVAEGVVFARAEPGRDRVEDVPDGSGVVLVAGRVEQAGTGTDAAVVLRVGGGLLLLEAGGAVPSAGDWVRFTAAELRLYPTGV</sequence>
<organism evidence="1 2">
    <name type="scientific">Nocardiopsis tropica</name>
    <dbReference type="NCBI Taxonomy" id="109330"/>
    <lineage>
        <taxon>Bacteria</taxon>
        <taxon>Bacillati</taxon>
        <taxon>Actinomycetota</taxon>
        <taxon>Actinomycetes</taxon>
        <taxon>Streptosporangiales</taxon>
        <taxon>Nocardiopsidaceae</taxon>
        <taxon>Nocardiopsis</taxon>
    </lineage>
</organism>
<gene>
    <name evidence="1" type="ORF">Q8A49_33960</name>
</gene>